<dbReference type="Pfam" id="PF00781">
    <property type="entry name" value="DAGK_cat"/>
    <property type="match status" value="1"/>
</dbReference>
<dbReference type="InterPro" id="IPR017438">
    <property type="entry name" value="ATP-NAD_kinase_N"/>
</dbReference>
<dbReference type="GO" id="GO:0016301">
    <property type="term" value="F:kinase activity"/>
    <property type="evidence" value="ECO:0007669"/>
    <property type="project" value="InterPro"/>
</dbReference>
<accession>A0A3L8PZ20</accession>
<proteinExistence type="predicted"/>
<dbReference type="EMBL" id="QZEI01000013">
    <property type="protein sequence ID" value="RLV60624.1"/>
    <property type="molecule type" value="Genomic_DNA"/>
</dbReference>
<dbReference type="InterPro" id="IPR016064">
    <property type="entry name" value="NAD/diacylglycerol_kinase_sf"/>
</dbReference>
<reference evidence="2 3" key="1">
    <citation type="submission" date="2018-09" db="EMBL/GenBank/DDBJ databases">
        <title>Phylogeny of the Shewanellaceae, and recommendation for two new genera, Pseudoshewanella and Parashewanella.</title>
        <authorList>
            <person name="Wang G."/>
        </authorList>
    </citation>
    <scope>NUCLEOTIDE SEQUENCE [LARGE SCALE GENOMIC DNA]</scope>
    <source>
        <strain evidence="2 3">C51</strain>
    </source>
</reference>
<dbReference type="SUPFAM" id="SSF111331">
    <property type="entry name" value="NAD kinase/diacylglycerol kinase-like"/>
    <property type="match status" value="1"/>
</dbReference>
<dbReference type="RefSeq" id="WP_121838074.1">
    <property type="nucleotide sequence ID" value="NZ_ML014762.1"/>
</dbReference>
<dbReference type="PROSITE" id="PS50146">
    <property type="entry name" value="DAGK"/>
    <property type="match status" value="1"/>
</dbReference>
<evidence type="ECO:0000259" key="1">
    <source>
        <dbReference type="PROSITE" id="PS50146"/>
    </source>
</evidence>
<dbReference type="Proteomes" id="UP000281474">
    <property type="component" value="Unassembled WGS sequence"/>
</dbReference>
<feature type="domain" description="DAGKc" evidence="1">
    <location>
        <begin position="12"/>
        <end position="165"/>
    </location>
</feature>
<organism evidence="2 3">
    <name type="scientific">Parashewanella curva</name>
    <dbReference type="NCBI Taxonomy" id="2338552"/>
    <lineage>
        <taxon>Bacteria</taxon>
        <taxon>Pseudomonadati</taxon>
        <taxon>Pseudomonadota</taxon>
        <taxon>Gammaproteobacteria</taxon>
        <taxon>Alteromonadales</taxon>
        <taxon>Shewanellaceae</taxon>
        <taxon>Parashewanella</taxon>
    </lineage>
</organism>
<gene>
    <name evidence="2" type="ORF">D5018_05855</name>
</gene>
<comment type="caution">
    <text evidence="2">The sequence shown here is derived from an EMBL/GenBank/DDBJ whole genome shotgun (WGS) entry which is preliminary data.</text>
</comment>
<sequence length="353" mass="39618">MTTSIGSPITLNAPKDTIFLVNPSANKSKCERYFNSFYASYSDTSSEDKMFFSTEGESLGDIAVKFFEENIDVKNYTNSEPLRFIVAGGDGSVSEVLSKFHKRFSDVPNDQRAIQIGILPFGTNNDLAGSLNIPKFNRRNYSALKNYVNGKQGAQIGHFEVSDSYQTLFAWEEFDMGLTERTMASYQTGNHCVPFLPWIAIKEGWNWPNVRLKIQRGEQIEPIFEGNYVFAAASTCGRFGGGFKLNPTITPKWEYSQGSSAQLIVYSQPQSSLSLVNNLTLIKRMINLKTGEHLHQSWGVQLPLEPSESYKFTLNESMNETRMQIDGELIECKSQVEVTWNPNSVILVAGDKP</sequence>
<evidence type="ECO:0000313" key="3">
    <source>
        <dbReference type="Proteomes" id="UP000281474"/>
    </source>
</evidence>
<keyword evidence="3" id="KW-1185">Reference proteome</keyword>
<dbReference type="InterPro" id="IPR001206">
    <property type="entry name" value="Diacylglycerol_kinase_cat_dom"/>
</dbReference>
<dbReference type="AlphaFoldDB" id="A0A3L8PZ20"/>
<evidence type="ECO:0000313" key="2">
    <source>
        <dbReference type="EMBL" id="RLV60624.1"/>
    </source>
</evidence>
<dbReference type="Gene3D" id="3.40.50.10330">
    <property type="entry name" value="Probable inorganic polyphosphate/atp-NAD kinase, domain 1"/>
    <property type="match status" value="1"/>
</dbReference>
<name>A0A3L8PZ20_9GAMM</name>
<dbReference type="OrthoDB" id="142078at2"/>
<protein>
    <recommendedName>
        <fullName evidence="1">DAGKc domain-containing protein</fullName>
    </recommendedName>
</protein>